<dbReference type="Gene3D" id="6.10.140.2220">
    <property type="match status" value="1"/>
</dbReference>
<keyword evidence="2 4" id="KW-0863">Zinc-finger</keyword>
<feature type="domain" description="MYND-type" evidence="6">
    <location>
        <begin position="219"/>
        <end position="260"/>
    </location>
</feature>
<evidence type="ECO:0000256" key="3">
    <source>
        <dbReference type="ARBA" id="ARBA00022833"/>
    </source>
</evidence>
<feature type="compositionally biased region" description="Basic and acidic residues" evidence="5">
    <location>
        <begin position="271"/>
        <end position="284"/>
    </location>
</feature>
<keyword evidence="3" id="KW-0862">Zinc</keyword>
<name>A0A7S2UN78_9STRA</name>
<dbReference type="PROSITE" id="PS50865">
    <property type="entry name" value="ZF_MYND_2"/>
    <property type="match status" value="1"/>
</dbReference>
<dbReference type="SUPFAM" id="SSF144232">
    <property type="entry name" value="HIT/MYND zinc finger-like"/>
    <property type="match status" value="1"/>
</dbReference>
<proteinExistence type="predicted"/>
<dbReference type="EMBL" id="HBHQ01025010">
    <property type="protein sequence ID" value="CAD9825022.1"/>
    <property type="molecule type" value="Transcribed_RNA"/>
</dbReference>
<feature type="compositionally biased region" description="Polar residues" evidence="5">
    <location>
        <begin position="309"/>
        <end position="321"/>
    </location>
</feature>
<dbReference type="AlphaFoldDB" id="A0A7S2UN78"/>
<gene>
    <name evidence="7" type="ORF">ASEP1449_LOCUS16856</name>
</gene>
<accession>A0A7S2UN78</accession>
<evidence type="ECO:0000256" key="5">
    <source>
        <dbReference type="SAM" id="MobiDB-lite"/>
    </source>
</evidence>
<organism evidence="7">
    <name type="scientific">Attheya septentrionalis</name>
    <dbReference type="NCBI Taxonomy" id="420275"/>
    <lineage>
        <taxon>Eukaryota</taxon>
        <taxon>Sar</taxon>
        <taxon>Stramenopiles</taxon>
        <taxon>Ochrophyta</taxon>
        <taxon>Bacillariophyta</taxon>
        <taxon>Coscinodiscophyceae</taxon>
        <taxon>Chaetocerotophycidae</taxon>
        <taxon>Chaetocerotales</taxon>
        <taxon>Attheyaceae</taxon>
        <taxon>Attheya</taxon>
    </lineage>
</organism>
<evidence type="ECO:0000256" key="1">
    <source>
        <dbReference type="ARBA" id="ARBA00022723"/>
    </source>
</evidence>
<evidence type="ECO:0000259" key="6">
    <source>
        <dbReference type="PROSITE" id="PS50865"/>
    </source>
</evidence>
<dbReference type="GO" id="GO:0008270">
    <property type="term" value="F:zinc ion binding"/>
    <property type="evidence" value="ECO:0007669"/>
    <property type="project" value="UniProtKB-KW"/>
</dbReference>
<evidence type="ECO:0000313" key="7">
    <source>
        <dbReference type="EMBL" id="CAD9825022.1"/>
    </source>
</evidence>
<sequence>MEHIQLLSSVHTVFNMGAMFGRNNMTPDCEAQYLKLYRDMQEHQSFWFEEFFSSDDNHEYAQQSCSILGTLASIQRIRKDLQAAHTTIQLYTKVANTYRAMCGRSHDQDQKYNCEVVTYKHDLVCSNNYQELQMKSQCLPHFRRAVEYELRHNLSVEEQNLAFVVPQFLGITNPKYYPLTIPKFRDVPDSKIWKCLMTSLGVAAGDIDTDDALLKIKRCLGCQKMEPIKNQFMNCAACKTALYCSVECQRKHWKVHKQECSGRSKKTPSANKKETASPKKEAPKKSGNKNNAHGNEENVSPKKSDEDVNNSSSKAQESEMASVSEKKKVNVPDTDLRDVAKMLAQNFATTVLQHTNHVISREHVEGCQPRLVKLFKELLTTTCPHLNSGLGFSDGCRDAIFLEDLDQFFVKQPGFEKYQHILTSNKALFAKHRQQLCSPDNLRVDPEDLEERSKTVLNGIAKNILRRDPNVYVTKAVRKNAVNGYAAYMREFMLSHPDYNSYQGMYSLSQDNPDNFQEKSIALIGKLFQFPQAEEE</sequence>
<reference evidence="7" key="1">
    <citation type="submission" date="2021-01" db="EMBL/GenBank/DDBJ databases">
        <authorList>
            <person name="Corre E."/>
            <person name="Pelletier E."/>
            <person name="Niang G."/>
            <person name="Scheremetjew M."/>
            <person name="Finn R."/>
            <person name="Kale V."/>
            <person name="Holt S."/>
            <person name="Cochrane G."/>
            <person name="Meng A."/>
            <person name="Brown T."/>
            <person name="Cohen L."/>
        </authorList>
    </citation>
    <scope>NUCLEOTIDE SEQUENCE</scope>
    <source>
        <strain evidence="7">CCMP2084</strain>
    </source>
</reference>
<evidence type="ECO:0000256" key="4">
    <source>
        <dbReference type="PROSITE-ProRule" id="PRU00134"/>
    </source>
</evidence>
<dbReference type="Pfam" id="PF01753">
    <property type="entry name" value="zf-MYND"/>
    <property type="match status" value="1"/>
</dbReference>
<feature type="region of interest" description="Disordered" evidence="5">
    <location>
        <begin position="257"/>
        <end position="329"/>
    </location>
</feature>
<evidence type="ECO:0000256" key="2">
    <source>
        <dbReference type="ARBA" id="ARBA00022771"/>
    </source>
</evidence>
<keyword evidence="1" id="KW-0479">Metal-binding</keyword>
<protein>
    <recommendedName>
        <fullName evidence="6">MYND-type domain-containing protein</fullName>
    </recommendedName>
</protein>
<dbReference type="InterPro" id="IPR002893">
    <property type="entry name" value="Znf_MYND"/>
</dbReference>
<feature type="compositionally biased region" description="Basic and acidic residues" evidence="5">
    <location>
        <begin position="294"/>
        <end position="306"/>
    </location>
</feature>
<dbReference type="PROSITE" id="PS01360">
    <property type="entry name" value="ZF_MYND_1"/>
    <property type="match status" value="1"/>
</dbReference>